<dbReference type="Pfam" id="PF01755">
    <property type="entry name" value="Glyco_transf_25"/>
    <property type="match status" value="1"/>
</dbReference>
<reference evidence="2 3" key="1">
    <citation type="submission" date="2021-06" db="EMBL/GenBank/DDBJ databases">
        <title>Rhodobacteraceae bacterium strain HSP-20.</title>
        <authorList>
            <person name="Chen W.-M."/>
        </authorList>
    </citation>
    <scope>NUCLEOTIDE SEQUENCE [LARGE SCALE GENOMIC DNA]</scope>
    <source>
        <strain evidence="2 3">HSP-20</strain>
    </source>
</reference>
<evidence type="ECO:0000259" key="1">
    <source>
        <dbReference type="Pfam" id="PF01755"/>
    </source>
</evidence>
<accession>A0ABS6J3A6</accession>
<dbReference type="InterPro" id="IPR002654">
    <property type="entry name" value="Glyco_trans_25"/>
</dbReference>
<dbReference type="EMBL" id="JAAATX020000006">
    <property type="protein sequence ID" value="MBU9698239.1"/>
    <property type="molecule type" value="Genomic_DNA"/>
</dbReference>
<comment type="caution">
    <text evidence="2">The sequence shown here is derived from an EMBL/GenBank/DDBJ whole genome shotgun (WGS) entry which is preliminary data.</text>
</comment>
<feature type="domain" description="Glycosyl transferase family 25" evidence="1">
    <location>
        <begin position="2"/>
        <end position="162"/>
    </location>
</feature>
<protein>
    <submittedName>
        <fullName evidence="2">Glycosyltransferase family 25 protein</fullName>
    </submittedName>
</protein>
<evidence type="ECO:0000313" key="3">
    <source>
        <dbReference type="Proteomes" id="UP000731907"/>
    </source>
</evidence>
<gene>
    <name evidence="2" type="ORF">GU927_010320</name>
</gene>
<sequence length="263" mass="29846">MKVIVINPAFHVGRRRFQEEQLARLGLEAVFIDAVSLEDVPDSFCQKAADSWTRGVWRKDIACFLSHRRAWEAVAAGGEACAIIEDDVVLSSRTKAVLDHLAAHPAGDDVIYDLEYVLRRHLLAKSAEWSVEGIGRAVRIHQNKNGLGAYWIGPQAAARMAEEEQIYAMADAYFWTRPWARFRQIEPAIGVQMDYFADYPKLERLPVASTERMFKGAATLRGKMRRLRLTLDALPSWVAGQLFGVSRMLEIRRGEFERGETIR</sequence>
<dbReference type="CDD" id="cd06532">
    <property type="entry name" value="Glyco_transf_25"/>
    <property type="match status" value="1"/>
</dbReference>
<name>A0ABS6J3A6_9RHOB</name>
<dbReference type="Proteomes" id="UP000731907">
    <property type="component" value="Unassembled WGS sequence"/>
</dbReference>
<keyword evidence="3" id="KW-1185">Reference proteome</keyword>
<dbReference type="RefSeq" id="WP_161762354.1">
    <property type="nucleotide sequence ID" value="NZ_JAAATX020000006.1"/>
</dbReference>
<organism evidence="2 3">
    <name type="scientific">Paragemmobacter amnigenus</name>
    <dbReference type="NCBI Taxonomy" id="2852097"/>
    <lineage>
        <taxon>Bacteria</taxon>
        <taxon>Pseudomonadati</taxon>
        <taxon>Pseudomonadota</taxon>
        <taxon>Alphaproteobacteria</taxon>
        <taxon>Rhodobacterales</taxon>
        <taxon>Paracoccaceae</taxon>
        <taxon>Paragemmobacter</taxon>
    </lineage>
</organism>
<proteinExistence type="predicted"/>
<evidence type="ECO:0000313" key="2">
    <source>
        <dbReference type="EMBL" id="MBU9698239.1"/>
    </source>
</evidence>